<dbReference type="EMBL" id="CM000768">
    <property type="protein sequence ID" value="OQU78563.1"/>
    <property type="molecule type" value="Genomic_DNA"/>
</dbReference>
<dbReference type="Gramene" id="OQU78558">
    <property type="protein sequence ID" value="OQU78558"/>
    <property type="gene ID" value="SORBI_3009G260650"/>
</dbReference>
<evidence type="ECO:0000256" key="4">
    <source>
        <dbReference type="ARBA" id="ARBA00022777"/>
    </source>
</evidence>
<dbReference type="Gramene" id="OQU78565">
    <property type="protein sequence ID" value="OQU78565"/>
    <property type="gene ID" value="SORBI_3009G260650"/>
</dbReference>
<keyword evidence="3" id="KW-0547">Nucleotide-binding</keyword>
<feature type="region of interest" description="Disordered" evidence="6">
    <location>
        <begin position="1"/>
        <end position="64"/>
    </location>
</feature>
<keyword evidence="5" id="KW-0067">ATP-binding</keyword>
<dbReference type="EMBL" id="CM000768">
    <property type="protein sequence ID" value="OQU78560.1"/>
    <property type="molecule type" value="Genomic_DNA"/>
</dbReference>
<dbReference type="InterPro" id="IPR011009">
    <property type="entry name" value="Kinase-like_dom_sf"/>
</dbReference>
<keyword evidence="1" id="KW-0723">Serine/threonine-protein kinase</keyword>
<reference evidence="7" key="2">
    <citation type="submission" date="2017-02" db="EMBL/GenBank/DDBJ databases">
        <title>WGS assembly of Sorghum bicolor.</title>
        <authorList>
            <person name="Paterson A."/>
            <person name="Mullet J."/>
            <person name="Bowers J."/>
            <person name="Bruggmann R."/>
            <person name="Dubchak I."/>
            <person name="Grimwood J."/>
            <person name="Gundlach H."/>
            <person name="Haberer G."/>
            <person name="Hellsten U."/>
            <person name="Mitros T."/>
            <person name="Poliakov A."/>
            <person name="Schmutz J."/>
            <person name="Spannagl M."/>
            <person name="Tang H."/>
            <person name="Wang X."/>
            <person name="Wicker T."/>
            <person name="Bharti A."/>
            <person name="Chapman J."/>
            <person name="Feltus F."/>
            <person name="Gowik U."/>
            <person name="Grigoriev I."/>
            <person name="Lyons E."/>
            <person name="Maher C."/>
            <person name="Martis M."/>
            <person name="Narechania A."/>
            <person name="Otillar R."/>
            <person name="Penning B."/>
            <person name="Salamov A."/>
            <person name="Wang Y."/>
            <person name="Zhang L."/>
            <person name="Carpita N."/>
            <person name="Freeling M."/>
            <person name="Gingle A."/>
            <person name="Hash C."/>
            <person name="Keller B."/>
            <person name="Klein P."/>
            <person name="Kresovich S."/>
            <person name="Mccann M."/>
            <person name="Ming R."/>
            <person name="Peterson D."/>
            <person name="Rahman M."/>
            <person name="Ware D."/>
            <person name="Westhoff P."/>
            <person name="Mayer K."/>
            <person name="Messing J."/>
            <person name="Sims D."/>
            <person name="Jenkins J."/>
            <person name="Shu S."/>
            <person name="Rokhsar D."/>
        </authorList>
    </citation>
    <scope>NUCLEOTIDE SEQUENCE</scope>
</reference>
<dbReference type="EMBL" id="CM000768">
    <property type="protein sequence ID" value="OQU78564.1"/>
    <property type="molecule type" value="Genomic_DNA"/>
</dbReference>
<name>A0A1Z5R549_SORBI</name>
<dbReference type="Gramene" id="OQU78563">
    <property type="protein sequence ID" value="OQU78563"/>
    <property type="gene ID" value="SORBI_3009G260650"/>
</dbReference>
<accession>A0A1Z5R549</accession>
<feature type="compositionally biased region" description="Basic residues" evidence="6">
    <location>
        <begin position="25"/>
        <end position="34"/>
    </location>
</feature>
<dbReference type="GO" id="GO:0005524">
    <property type="term" value="F:ATP binding"/>
    <property type="evidence" value="ECO:0007669"/>
    <property type="project" value="UniProtKB-KW"/>
</dbReference>
<dbReference type="EMBL" id="CM000768">
    <property type="protein sequence ID" value="OQU78562.1"/>
    <property type="molecule type" value="Genomic_DNA"/>
</dbReference>
<dbReference type="Gene3D" id="3.30.200.20">
    <property type="entry name" value="Phosphorylase Kinase, domain 1"/>
    <property type="match status" value="1"/>
</dbReference>
<proteinExistence type="predicted"/>
<dbReference type="Gene3D" id="1.10.510.10">
    <property type="entry name" value="Transferase(Phosphotransferase) domain 1"/>
    <property type="match status" value="1"/>
</dbReference>
<evidence type="ECO:0008006" key="9">
    <source>
        <dbReference type="Google" id="ProtNLM"/>
    </source>
</evidence>
<evidence type="ECO:0000313" key="8">
    <source>
        <dbReference type="Proteomes" id="UP000000768"/>
    </source>
</evidence>
<evidence type="ECO:0000256" key="5">
    <source>
        <dbReference type="ARBA" id="ARBA00022840"/>
    </source>
</evidence>
<keyword evidence="2" id="KW-0808">Transferase</keyword>
<dbReference type="STRING" id="4558.A0A1Z5R549"/>
<evidence type="ECO:0000313" key="7">
    <source>
        <dbReference type="EMBL" id="OQU78565.1"/>
    </source>
</evidence>
<evidence type="ECO:0000256" key="6">
    <source>
        <dbReference type="SAM" id="MobiDB-lite"/>
    </source>
</evidence>
<dbReference type="Gramene" id="OQU78562">
    <property type="protein sequence ID" value="OQU78562"/>
    <property type="gene ID" value="SORBI_3009G260650"/>
</dbReference>
<dbReference type="GO" id="GO:0004674">
    <property type="term" value="F:protein serine/threonine kinase activity"/>
    <property type="evidence" value="ECO:0007669"/>
    <property type="project" value="UniProtKB-KW"/>
</dbReference>
<dbReference type="EMBL" id="CM000768">
    <property type="protein sequence ID" value="OQU78561.1"/>
    <property type="molecule type" value="Genomic_DNA"/>
</dbReference>
<sequence length="181" mass="20055">RPVAAPRPPVPAERPACPLPEWRRSWPRPARRCPRLPPRALADAGGREPRMDSPLVPSGSIRGGVSLPLRESDMSSAEAKAAAVLEPPGDPVMYHVAPPQRRLHPLRDEDTIAVHLVMELCADGELFNRIVKKGHYTERKATELARVIVGDIKVCHSMDSDCRFKFIHQLGLHPSKVQAKL</sequence>
<dbReference type="Gramene" id="OQU78564">
    <property type="protein sequence ID" value="OQU78564"/>
    <property type="gene ID" value="SORBI_3009G260650"/>
</dbReference>
<dbReference type="Gramene" id="OQU78561">
    <property type="protein sequence ID" value="OQU78561"/>
    <property type="gene ID" value="SORBI_3009G260650"/>
</dbReference>
<dbReference type="AlphaFoldDB" id="A0A1Z5R549"/>
<reference evidence="7 8" key="1">
    <citation type="journal article" date="2009" name="Nature">
        <title>The Sorghum bicolor genome and the diversification of grasses.</title>
        <authorList>
            <person name="Paterson A.H."/>
            <person name="Bowers J.E."/>
            <person name="Bruggmann R."/>
            <person name="Dubchak I."/>
            <person name="Grimwood J."/>
            <person name="Gundlach H."/>
            <person name="Haberer G."/>
            <person name="Hellsten U."/>
            <person name="Mitros T."/>
            <person name="Poliakov A."/>
            <person name="Schmutz J."/>
            <person name="Spannagl M."/>
            <person name="Tang H."/>
            <person name="Wang X."/>
            <person name="Wicker T."/>
            <person name="Bharti A.K."/>
            <person name="Chapman J."/>
            <person name="Feltus F.A."/>
            <person name="Gowik U."/>
            <person name="Grigoriev I.V."/>
            <person name="Lyons E."/>
            <person name="Maher C.A."/>
            <person name="Martis M."/>
            <person name="Narechania A."/>
            <person name="Otillar R.P."/>
            <person name="Penning B.W."/>
            <person name="Salamov A.A."/>
            <person name="Wang Y."/>
            <person name="Zhang L."/>
            <person name="Carpita N.C."/>
            <person name="Freeling M."/>
            <person name="Gingle A.R."/>
            <person name="Hash C.T."/>
            <person name="Keller B."/>
            <person name="Klein P."/>
            <person name="Kresovich S."/>
            <person name="McCann M.C."/>
            <person name="Ming R."/>
            <person name="Peterson D.G."/>
            <person name="Mehboob-ur-Rahman"/>
            <person name="Ware D."/>
            <person name="Westhoff P."/>
            <person name="Mayer K.F."/>
            <person name="Messing J."/>
            <person name="Rokhsar D.S."/>
        </authorList>
    </citation>
    <scope>NUCLEOTIDE SEQUENCE [LARGE SCALE GENOMIC DNA]</scope>
    <source>
        <strain evidence="8">cv. BTx623</strain>
    </source>
</reference>
<dbReference type="Proteomes" id="UP000000768">
    <property type="component" value="Chromosome 9"/>
</dbReference>
<dbReference type="PANTHER" id="PTHR24349">
    <property type="entry name" value="SERINE/THREONINE-PROTEIN KINASE"/>
    <property type="match status" value="1"/>
</dbReference>
<dbReference type="Gramene" id="OQU78559">
    <property type="protein sequence ID" value="OQU78559"/>
    <property type="gene ID" value="SORBI_3009G260650"/>
</dbReference>
<dbReference type="SUPFAM" id="SSF56112">
    <property type="entry name" value="Protein kinase-like (PK-like)"/>
    <property type="match status" value="1"/>
</dbReference>
<dbReference type="EMBL" id="CM000768">
    <property type="protein sequence ID" value="OQU78565.1"/>
    <property type="molecule type" value="Genomic_DNA"/>
</dbReference>
<keyword evidence="4" id="KW-0418">Kinase</keyword>
<evidence type="ECO:0000256" key="2">
    <source>
        <dbReference type="ARBA" id="ARBA00022679"/>
    </source>
</evidence>
<protein>
    <recommendedName>
        <fullName evidence="9">Protein kinase domain-containing protein</fullName>
    </recommendedName>
</protein>
<dbReference type="Gramene" id="OQU78560">
    <property type="protein sequence ID" value="OQU78560"/>
    <property type="gene ID" value="SORBI_3009G260650"/>
</dbReference>
<reference evidence="8" key="3">
    <citation type="journal article" date="2018" name="Plant J.">
        <title>The Sorghum bicolor reference genome: improved assembly, gene annotations, a transcriptome atlas, and signatures of genome organization.</title>
        <authorList>
            <person name="McCormick R.F."/>
            <person name="Truong S.K."/>
            <person name="Sreedasyam A."/>
            <person name="Jenkins J."/>
            <person name="Shu S."/>
            <person name="Sims D."/>
            <person name="Kennedy M."/>
            <person name="Amirebrahimi M."/>
            <person name="Weers B.D."/>
            <person name="McKinley B."/>
            <person name="Mattison A."/>
            <person name="Morishige D.T."/>
            <person name="Grimwood J."/>
            <person name="Schmutz J."/>
            <person name="Mullet J.E."/>
        </authorList>
    </citation>
    <scope>NUCLEOTIDE SEQUENCE [LARGE SCALE GENOMIC DNA]</scope>
    <source>
        <strain evidence="8">cv. BTx623</strain>
    </source>
</reference>
<feature type="compositionally biased region" description="Pro residues" evidence="6">
    <location>
        <begin position="1"/>
        <end position="12"/>
    </location>
</feature>
<dbReference type="InterPro" id="IPR050205">
    <property type="entry name" value="CDPK_Ser/Thr_kinases"/>
</dbReference>
<evidence type="ECO:0000256" key="3">
    <source>
        <dbReference type="ARBA" id="ARBA00022741"/>
    </source>
</evidence>
<evidence type="ECO:0000256" key="1">
    <source>
        <dbReference type="ARBA" id="ARBA00022527"/>
    </source>
</evidence>
<dbReference type="EMBL" id="CM000768">
    <property type="protein sequence ID" value="OQU78559.1"/>
    <property type="molecule type" value="Genomic_DNA"/>
</dbReference>
<gene>
    <name evidence="7" type="ORF">SORBI_3009G260650</name>
</gene>
<organism evidence="7 8">
    <name type="scientific">Sorghum bicolor</name>
    <name type="common">Sorghum</name>
    <name type="synonym">Sorghum vulgare</name>
    <dbReference type="NCBI Taxonomy" id="4558"/>
    <lineage>
        <taxon>Eukaryota</taxon>
        <taxon>Viridiplantae</taxon>
        <taxon>Streptophyta</taxon>
        <taxon>Embryophyta</taxon>
        <taxon>Tracheophyta</taxon>
        <taxon>Spermatophyta</taxon>
        <taxon>Magnoliopsida</taxon>
        <taxon>Liliopsida</taxon>
        <taxon>Poales</taxon>
        <taxon>Poaceae</taxon>
        <taxon>PACMAD clade</taxon>
        <taxon>Panicoideae</taxon>
        <taxon>Andropogonodae</taxon>
        <taxon>Andropogoneae</taxon>
        <taxon>Sorghinae</taxon>
        <taxon>Sorghum</taxon>
    </lineage>
</organism>
<feature type="non-terminal residue" evidence="7">
    <location>
        <position position="181"/>
    </location>
</feature>
<keyword evidence="8" id="KW-1185">Reference proteome</keyword>
<dbReference type="EMBL" id="CM000768">
    <property type="protein sequence ID" value="OQU78558.1"/>
    <property type="molecule type" value="Genomic_DNA"/>
</dbReference>